<dbReference type="Gene3D" id="3.30.2320.10">
    <property type="entry name" value="hypothetical protein PF0899 domain"/>
    <property type="match status" value="1"/>
</dbReference>
<evidence type="ECO:0000313" key="5">
    <source>
        <dbReference type="Proteomes" id="UP000466848"/>
    </source>
</evidence>
<dbReference type="Proteomes" id="UP000466848">
    <property type="component" value="Chromosome"/>
</dbReference>
<evidence type="ECO:0000256" key="1">
    <source>
        <dbReference type="ARBA" id="ARBA00004328"/>
    </source>
</evidence>
<reference evidence="4 5" key="1">
    <citation type="submission" date="2020-02" db="EMBL/GenBank/DDBJ databases">
        <authorList>
            <person name="Kim Y.B."/>
            <person name="Roh S.W."/>
        </authorList>
    </citation>
    <scope>NUCLEOTIDE SEQUENCE [LARGE SCALE GENOMIC DNA]</scope>
    <source>
        <strain evidence="4 5">DSM 103574</strain>
    </source>
</reference>
<dbReference type="InterPro" id="IPR024455">
    <property type="entry name" value="Phage_capsid"/>
</dbReference>
<evidence type="ECO:0000313" key="4">
    <source>
        <dbReference type="EMBL" id="QIB68610.1"/>
    </source>
</evidence>
<keyword evidence="2" id="KW-0175">Coiled coil</keyword>
<dbReference type="InterPro" id="IPR054612">
    <property type="entry name" value="Phage_capsid-like_C"/>
</dbReference>
<dbReference type="KEGG" id="abut:Ami103574_04430"/>
<dbReference type="Pfam" id="PF05065">
    <property type="entry name" value="Phage_capsid"/>
    <property type="match status" value="1"/>
</dbReference>
<feature type="coiled-coil region" evidence="2">
    <location>
        <begin position="2"/>
        <end position="58"/>
    </location>
</feature>
<dbReference type="EMBL" id="CP048649">
    <property type="protein sequence ID" value="QIB68610.1"/>
    <property type="molecule type" value="Genomic_DNA"/>
</dbReference>
<feature type="domain" description="Phage capsid-like C-terminal" evidence="3">
    <location>
        <begin position="119"/>
        <end position="390"/>
    </location>
</feature>
<dbReference type="Gene3D" id="3.30.2400.10">
    <property type="entry name" value="Major capsid protein gp5"/>
    <property type="match status" value="1"/>
</dbReference>
<dbReference type="AlphaFoldDB" id="A0A858BUJ2"/>
<evidence type="ECO:0000256" key="2">
    <source>
        <dbReference type="SAM" id="Coils"/>
    </source>
</evidence>
<proteinExistence type="predicted"/>
<dbReference type="SUPFAM" id="SSF56563">
    <property type="entry name" value="Major capsid protein gp5"/>
    <property type="match status" value="1"/>
</dbReference>
<accession>A0A858BUJ2</accession>
<protein>
    <submittedName>
        <fullName evidence="4">Phage major capsid protein</fullName>
    </submittedName>
</protein>
<comment type="subcellular location">
    <subcellularLocation>
        <location evidence="1">Virion</location>
    </subcellularLocation>
</comment>
<dbReference type="RefSeq" id="WP_163065473.1">
    <property type="nucleotide sequence ID" value="NZ_CP048649.1"/>
</dbReference>
<gene>
    <name evidence="4" type="ORF">Ami103574_04430</name>
</gene>
<dbReference type="NCBIfam" id="TIGR01554">
    <property type="entry name" value="major_cap_HK97"/>
    <property type="match status" value="1"/>
</dbReference>
<organism evidence="4 5">
    <name type="scientific">Aminipila butyrica</name>
    <dbReference type="NCBI Taxonomy" id="433296"/>
    <lineage>
        <taxon>Bacteria</taxon>
        <taxon>Bacillati</taxon>
        <taxon>Bacillota</taxon>
        <taxon>Clostridia</taxon>
        <taxon>Peptostreptococcales</taxon>
        <taxon>Anaerovoracaceae</taxon>
        <taxon>Aminipila</taxon>
    </lineage>
</organism>
<sequence length="395" mass="43847">MNEKLLKMLNSINAKKAEAKQLLEDDKVDEAKIAKAELERMQAAFDIAKDLYDEEQEEAEEDIATGKAKEVTDKKDGILGAFVNVVKAGILKRPASEKDLEILNLMTEKDPNGQGVSDGGVTVPEDLRTQIKELRRTEDALELLVNTEPVSTLSGSRVIEANADQVPFDNVEEAAQFPDVDTPQFITIDYKVKKKGGILKVTRELLQDTAENIIGYLRKWIAKKAKVTRNFLILAQLEESFGGANTHAVSGFDDLKDIFNTMLDPAIALGAKVLTNQDGFNWLDKLKDQDKKYILQPNPVNATQRLLFGVYPVIVASNKVLKSTVEGTDKKIPLYCGDFKEAITIFDRETLSIEFSTEAGDLWSKDLTGAKVRERLDIKTIDEEAVVKGEVTVTV</sequence>
<name>A0A858BUJ2_9FIRM</name>
<keyword evidence="5" id="KW-1185">Reference proteome</keyword>
<evidence type="ECO:0000259" key="3">
    <source>
        <dbReference type="Pfam" id="PF05065"/>
    </source>
</evidence>